<dbReference type="PANTHER" id="PTHR12110">
    <property type="entry name" value="HYDROXYPYRUVATE ISOMERASE"/>
    <property type="match status" value="1"/>
</dbReference>
<dbReference type="SUPFAM" id="SSF51658">
    <property type="entry name" value="Xylose isomerase-like"/>
    <property type="match status" value="1"/>
</dbReference>
<dbReference type="PANTHER" id="PTHR12110:SF53">
    <property type="entry name" value="BLR5974 PROTEIN"/>
    <property type="match status" value="1"/>
</dbReference>
<dbReference type="Proteomes" id="UP000660862">
    <property type="component" value="Unassembled WGS sequence"/>
</dbReference>
<dbReference type="Pfam" id="PF01261">
    <property type="entry name" value="AP_endonuc_2"/>
    <property type="match status" value="1"/>
</dbReference>
<protein>
    <recommendedName>
        <fullName evidence="1">Xylose isomerase-like TIM barrel domain-containing protein</fullName>
    </recommendedName>
</protein>
<evidence type="ECO:0000259" key="1">
    <source>
        <dbReference type="Pfam" id="PF01261"/>
    </source>
</evidence>
<dbReference type="Gene3D" id="3.20.20.150">
    <property type="entry name" value="Divalent-metal-dependent TIM barrel enzymes"/>
    <property type="match status" value="1"/>
</dbReference>
<gene>
    <name evidence="2" type="ORF">GCM10007415_09550</name>
</gene>
<name>A0A917HHG9_9SPHI</name>
<feature type="domain" description="Xylose isomerase-like TIM barrel" evidence="1">
    <location>
        <begin position="35"/>
        <end position="280"/>
    </location>
</feature>
<dbReference type="RefSeq" id="WP_188504770.1">
    <property type="nucleotide sequence ID" value="NZ_BMER01000001.1"/>
</dbReference>
<proteinExistence type="predicted"/>
<sequence length="290" mass="32684">MKVGIDSYCFHRLFGEVYPGQDRPEKELSFEGFMEKVDDLGIDGISLESCFIPRFDDAYLAGIKQWLDRSGYDSVYAWGHPDGLEGGQNEQAFEDMLRHIEYAPKIGADVMRVVGSSLEFRFLPHEPQLEKLSELFTEATKLASKLGVKLAVENHIDYNSDEILRLVNNVASPNFGVNFDSGNFLRVLDDPIQAMEKLAPHVFATHIKDMIPVKEVPVNEWYFFSCVPTGKGLIANDQLAQLLEDQGYTGFLAVEVDFLHPSYANQEEAVVKESIKELKNIANRLKSGNQ</sequence>
<reference evidence="2" key="2">
    <citation type="submission" date="2020-09" db="EMBL/GenBank/DDBJ databases">
        <authorList>
            <person name="Sun Q."/>
            <person name="Zhou Y."/>
        </authorList>
    </citation>
    <scope>NUCLEOTIDE SEQUENCE</scope>
    <source>
        <strain evidence="2">CGMCC 1.12195</strain>
    </source>
</reference>
<reference evidence="2" key="1">
    <citation type="journal article" date="2014" name="Int. J. Syst. Evol. Microbiol.">
        <title>Complete genome sequence of Corynebacterium casei LMG S-19264T (=DSM 44701T), isolated from a smear-ripened cheese.</title>
        <authorList>
            <consortium name="US DOE Joint Genome Institute (JGI-PGF)"/>
            <person name="Walter F."/>
            <person name="Albersmeier A."/>
            <person name="Kalinowski J."/>
            <person name="Ruckert C."/>
        </authorList>
    </citation>
    <scope>NUCLEOTIDE SEQUENCE</scope>
    <source>
        <strain evidence="2">CGMCC 1.12195</strain>
    </source>
</reference>
<organism evidence="2 3">
    <name type="scientific">Parapedobacter pyrenivorans</name>
    <dbReference type="NCBI Taxonomy" id="1305674"/>
    <lineage>
        <taxon>Bacteria</taxon>
        <taxon>Pseudomonadati</taxon>
        <taxon>Bacteroidota</taxon>
        <taxon>Sphingobacteriia</taxon>
        <taxon>Sphingobacteriales</taxon>
        <taxon>Sphingobacteriaceae</taxon>
        <taxon>Parapedobacter</taxon>
    </lineage>
</organism>
<evidence type="ECO:0000313" key="2">
    <source>
        <dbReference type="EMBL" id="GGG79434.1"/>
    </source>
</evidence>
<dbReference type="InterPro" id="IPR013022">
    <property type="entry name" value="Xyl_isomerase-like_TIM-brl"/>
</dbReference>
<dbReference type="InterPro" id="IPR050312">
    <property type="entry name" value="IolE/XylAMocC-like"/>
</dbReference>
<dbReference type="EMBL" id="BMER01000001">
    <property type="protein sequence ID" value="GGG79434.1"/>
    <property type="molecule type" value="Genomic_DNA"/>
</dbReference>
<accession>A0A917HHG9</accession>
<dbReference type="InterPro" id="IPR036237">
    <property type="entry name" value="Xyl_isomerase-like_sf"/>
</dbReference>
<evidence type="ECO:0000313" key="3">
    <source>
        <dbReference type="Proteomes" id="UP000660862"/>
    </source>
</evidence>
<comment type="caution">
    <text evidence="2">The sequence shown here is derived from an EMBL/GenBank/DDBJ whole genome shotgun (WGS) entry which is preliminary data.</text>
</comment>
<keyword evidence="3" id="KW-1185">Reference proteome</keyword>
<dbReference type="AlphaFoldDB" id="A0A917HHG9"/>